<dbReference type="GO" id="GO:0004497">
    <property type="term" value="F:monooxygenase activity"/>
    <property type="evidence" value="ECO:0007669"/>
    <property type="project" value="UniProtKB-KW"/>
</dbReference>
<dbReference type="InterPro" id="IPR050196">
    <property type="entry name" value="Cytochrome_P450_Monoox"/>
</dbReference>
<evidence type="ECO:0000256" key="2">
    <source>
        <dbReference type="ARBA" id="ARBA00003690"/>
    </source>
</evidence>
<evidence type="ECO:0000256" key="3">
    <source>
        <dbReference type="ARBA" id="ARBA00004174"/>
    </source>
</evidence>
<evidence type="ECO:0000256" key="8">
    <source>
        <dbReference type="ARBA" id="ARBA00022824"/>
    </source>
</evidence>
<reference evidence="15" key="2">
    <citation type="submission" date="2021-08" db="EMBL/GenBank/DDBJ databases">
        <authorList>
            <person name="Eriksson T."/>
        </authorList>
    </citation>
    <scope>NUCLEOTIDE SEQUENCE</scope>
    <source>
        <strain evidence="15">Stoneville</strain>
        <tissue evidence="15">Whole head</tissue>
    </source>
</reference>
<evidence type="ECO:0000313" key="16">
    <source>
        <dbReference type="Proteomes" id="UP000719412"/>
    </source>
</evidence>
<dbReference type="Gene3D" id="1.10.630.10">
    <property type="entry name" value="Cytochrome P450"/>
    <property type="match status" value="1"/>
</dbReference>
<dbReference type="PRINTS" id="PR00463">
    <property type="entry name" value="EP450I"/>
</dbReference>
<evidence type="ECO:0000256" key="5">
    <source>
        <dbReference type="ARBA" id="ARBA00010617"/>
    </source>
</evidence>
<dbReference type="PANTHER" id="PTHR24291">
    <property type="entry name" value="CYTOCHROME P450 FAMILY 4"/>
    <property type="match status" value="1"/>
</dbReference>
<dbReference type="SUPFAM" id="SSF48264">
    <property type="entry name" value="Cytochrome P450"/>
    <property type="match status" value="1"/>
</dbReference>
<keyword evidence="7 14" id="KW-0479">Metal-binding</keyword>
<evidence type="ECO:0000256" key="13">
    <source>
        <dbReference type="ARBA" id="ARBA00023136"/>
    </source>
</evidence>
<dbReference type="Proteomes" id="UP000719412">
    <property type="component" value="Unassembled WGS sequence"/>
</dbReference>
<evidence type="ECO:0000256" key="14">
    <source>
        <dbReference type="PIRSR" id="PIRSR602401-1"/>
    </source>
</evidence>
<comment type="similarity">
    <text evidence="5">Belongs to the cytochrome P450 family.</text>
</comment>
<dbReference type="GO" id="GO:0005506">
    <property type="term" value="F:iron ion binding"/>
    <property type="evidence" value="ECO:0007669"/>
    <property type="project" value="InterPro"/>
</dbReference>
<evidence type="ECO:0000256" key="9">
    <source>
        <dbReference type="ARBA" id="ARBA00022848"/>
    </source>
</evidence>
<evidence type="ECO:0000256" key="7">
    <source>
        <dbReference type="ARBA" id="ARBA00022723"/>
    </source>
</evidence>
<dbReference type="GO" id="GO:0005789">
    <property type="term" value="C:endoplasmic reticulum membrane"/>
    <property type="evidence" value="ECO:0007669"/>
    <property type="project" value="UniProtKB-SubCell"/>
</dbReference>
<dbReference type="PRINTS" id="PR00385">
    <property type="entry name" value="P450"/>
</dbReference>
<evidence type="ECO:0000256" key="10">
    <source>
        <dbReference type="ARBA" id="ARBA00023002"/>
    </source>
</evidence>
<evidence type="ECO:0008006" key="17">
    <source>
        <dbReference type="Google" id="ProtNLM"/>
    </source>
</evidence>
<name>A0A8J6HQZ2_TENMO</name>
<dbReference type="InterPro" id="IPR036396">
    <property type="entry name" value="Cyt_P450_sf"/>
</dbReference>
<dbReference type="InterPro" id="IPR001128">
    <property type="entry name" value="Cyt_P450"/>
</dbReference>
<dbReference type="AlphaFoldDB" id="A0A8J6HQZ2"/>
<proteinExistence type="inferred from homology"/>
<dbReference type="EMBL" id="JABDTM020017715">
    <property type="protein sequence ID" value="KAH0818426.1"/>
    <property type="molecule type" value="Genomic_DNA"/>
</dbReference>
<keyword evidence="8" id="KW-0256">Endoplasmic reticulum</keyword>
<evidence type="ECO:0000256" key="4">
    <source>
        <dbReference type="ARBA" id="ARBA00004406"/>
    </source>
</evidence>
<evidence type="ECO:0000313" key="15">
    <source>
        <dbReference type="EMBL" id="KAH0818426.1"/>
    </source>
</evidence>
<keyword evidence="16" id="KW-1185">Reference proteome</keyword>
<comment type="function">
    <text evidence="2">May be involved in the metabolism of insect hormones and in the breakdown of synthetic insecticides.</text>
</comment>
<keyword evidence="12" id="KW-0503">Monooxygenase</keyword>
<accession>A0A8J6HQZ2</accession>
<sequence length="355" mass="41546">MSWPHEREFNPKRPANVSLLSPEQRRARRLFAQEHVDWNLEQWSDVLITDESRCCLHHISERVPMWRRPGERYLDGTLEEKVLFGGESIMVWGGIILNGRTELVVIREGSMTARRCIDDVLEAHAIQFAETMGSELIMYQDNARNELPPPPLSPDLNAIEHVWDTLGKKQLLENENCGDTKYKDFLSCLIKVTEEENKWSNEELVEETLTMIITGSDTTALTLSFTTIMLAMHQDVQRRAYQEMLDIFENNTREPTLDDLSRMVYLEYVIKETMRLFPVGPVLLRKVLEDVIIRDTVIPEGSNLIIPVHYIHRHSKYWPNPLKFDPDRFKPEEVEKRPRYCYMPFSIPPRNCIGY</sequence>
<evidence type="ECO:0000256" key="6">
    <source>
        <dbReference type="ARBA" id="ARBA00022617"/>
    </source>
</evidence>
<evidence type="ECO:0000256" key="12">
    <source>
        <dbReference type="ARBA" id="ARBA00023033"/>
    </source>
</evidence>
<dbReference type="Pfam" id="PF00067">
    <property type="entry name" value="p450"/>
    <property type="match status" value="1"/>
</dbReference>
<keyword evidence="10" id="KW-0560">Oxidoreductase</keyword>
<dbReference type="PANTHER" id="PTHR24291:SF189">
    <property type="entry name" value="CYTOCHROME P450 4C3-RELATED"/>
    <property type="match status" value="1"/>
</dbReference>
<evidence type="ECO:0000256" key="11">
    <source>
        <dbReference type="ARBA" id="ARBA00023004"/>
    </source>
</evidence>
<comment type="cofactor">
    <cofactor evidence="1 14">
        <name>heme</name>
        <dbReference type="ChEBI" id="CHEBI:30413"/>
    </cofactor>
</comment>
<keyword evidence="6 14" id="KW-0349">Heme</keyword>
<organism evidence="15 16">
    <name type="scientific">Tenebrio molitor</name>
    <name type="common">Yellow mealworm beetle</name>
    <dbReference type="NCBI Taxonomy" id="7067"/>
    <lineage>
        <taxon>Eukaryota</taxon>
        <taxon>Metazoa</taxon>
        <taxon>Ecdysozoa</taxon>
        <taxon>Arthropoda</taxon>
        <taxon>Hexapoda</taxon>
        <taxon>Insecta</taxon>
        <taxon>Pterygota</taxon>
        <taxon>Neoptera</taxon>
        <taxon>Endopterygota</taxon>
        <taxon>Coleoptera</taxon>
        <taxon>Polyphaga</taxon>
        <taxon>Cucujiformia</taxon>
        <taxon>Tenebrionidae</taxon>
        <taxon>Tenebrio</taxon>
    </lineage>
</organism>
<keyword evidence="9" id="KW-0492">Microsome</keyword>
<dbReference type="InterPro" id="IPR002401">
    <property type="entry name" value="Cyt_P450_E_grp-I"/>
</dbReference>
<gene>
    <name evidence="15" type="ORF">GEV33_004365</name>
</gene>
<reference evidence="15" key="1">
    <citation type="journal article" date="2020" name="J Insects Food Feed">
        <title>The yellow mealworm (Tenebrio molitor) genome: a resource for the emerging insects as food and feed industry.</title>
        <authorList>
            <person name="Eriksson T."/>
            <person name="Andere A."/>
            <person name="Kelstrup H."/>
            <person name="Emery V."/>
            <person name="Picard C."/>
        </authorList>
    </citation>
    <scope>NUCLEOTIDE SEQUENCE</scope>
    <source>
        <strain evidence="15">Stoneville</strain>
        <tissue evidence="15">Whole head</tissue>
    </source>
</reference>
<evidence type="ECO:0000256" key="1">
    <source>
        <dbReference type="ARBA" id="ARBA00001971"/>
    </source>
</evidence>
<keyword evidence="11 14" id="KW-0408">Iron</keyword>
<protein>
    <recommendedName>
        <fullName evidence="17">Cytochrome P450 monooxygenase</fullName>
    </recommendedName>
</protein>
<keyword evidence="13" id="KW-0472">Membrane</keyword>
<dbReference type="GO" id="GO:0020037">
    <property type="term" value="F:heme binding"/>
    <property type="evidence" value="ECO:0007669"/>
    <property type="project" value="InterPro"/>
</dbReference>
<feature type="binding site" description="axial binding residue" evidence="14">
    <location>
        <position position="352"/>
    </location>
    <ligand>
        <name>heme</name>
        <dbReference type="ChEBI" id="CHEBI:30413"/>
    </ligand>
    <ligandPart>
        <name>Fe</name>
        <dbReference type="ChEBI" id="CHEBI:18248"/>
    </ligandPart>
</feature>
<comment type="caution">
    <text evidence="15">The sequence shown here is derived from an EMBL/GenBank/DDBJ whole genome shotgun (WGS) entry which is preliminary data.</text>
</comment>
<comment type="subcellular location">
    <subcellularLocation>
        <location evidence="4">Endoplasmic reticulum membrane</location>
        <topology evidence="4">Peripheral membrane protein</topology>
    </subcellularLocation>
    <subcellularLocation>
        <location evidence="3">Microsome membrane</location>
        <topology evidence="3">Peripheral membrane protein</topology>
    </subcellularLocation>
</comment>
<dbReference type="GO" id="GO:0016705">
    <property type="term" value="F:oxidoreductase activity, acting on paired donors, with incorporation or reduction of molecular oxygen"/>
    <property type="evidence" value="ECO:0007669"/>
    <property type="project" value="InterPro"/>
</dbReference>